<keyword evidence="2" id="KW-1185">Reference proteome</keyword>
<accession>A0ABQ4WLY8</accession>
<sequence length="226" mass="26261">IMKYGCTYFGGATTPGMWLQPWCVFGSASIFAMSASSSTDNICDKDMSKPVSWRGDHVVAAMVGYRYRFYTRRSEPPYKRRGLPPTNLSLIRRAIAKDLFGALYLNPVLREATVTRQEPRAHKRHPIQHKAVNIDSQQVIMEYLVNISKRRAFWSLNEDILKINILKTNTPYPSRKIRSIRACTHQRPQRNEDQYDVSRRSQYAVLKIEYENILEDIKRGPYSKKL</sequence>
<proteinExistence type="predicted"/>
<feature type="non-terminal residue" evidence="1">
    <location>
        <position position="1"/>
    </location>
</feature>
<dbReference type="EMBL" id="BQNB010008758">
    <property type="protein sequence ID" value="GJS53906.1"/>
    <property type="molecule type" value="Genomic_DNA"/>
</dbReference>
<reference evidence="1" key="2">
    <citation type="submission" date="2022-01" db="EMBL/GenBank/DDBJ databases">
        <authorList>
            <person name="Yamashiro T."/>
            <person name="Shiraishi A."/>
            <person name="Satake H."/>
            <person name="Nakayama K."/>
        </authorList>
    </citation>
    <scope>NUCLEOTIDE SEQUENCE</scope>
</reference>
<organism evidence="1 2">
    <name type="scientific">Tanacetum coccineum</name>
    <dbReference type="NCBI Taxonomy" id="301880"/>
    <lineage>
        <taxon>Eukaryota</taxon>
        <taxon>Viridiplantae</taxon>
        <taxon>Streptophyta</taxon>
        <taxon>Embryophyta</taxon>
        <taxon>Tracheophyta</taxon>
        <taxon>Spermatophyta</taxon>
        <taxon>Magnoliopsida</taxon>
        <taxon>eudicotyledons</taxon>
        <taxon>Gunneridae</taxon>
        <taxon>Pentapetalae</taxon>
        <taxon>asterids</taxon>
        <taxon>campanulids</taxon>
        <taxon>Asterales</taxon>
        <taxon>Asteraceae</taxon>
        <taxon>Asteroideae</taxon>
        <taxon>Anthemideae</taxon>
        <taxon>Anthemidinae</taxon>
        <taxon>Tanacetum</taxon>
    </lineage>
</organism>
<protein>
    <submittedName>
        <fullName evidence="1">Uncharacterized protein</fullName>
    </submittedName>
</protein>
<gene>
    <name evidence="1" type="ORF">Tco_0627268</name>
</gene>
<dbReference type="Proteomes" id="UP001151760">
    <property type="component" value="Unassembled WGS sequence"/>
</dbReference>
<name>A0ABQ4WLY8_9ASTR</name>
<evidence type="ECO:0000313" key="2">
    <source>
        <dbReference type="Proteomes" id="UP001151760"/>
    </source>
</evidence>
<comment type="caution">
    <text evidence="1">The sequence shown here is derived from an EMBL/GenBank/DDBJ whole genome shotgun (WGS) entry which is preliminary data.</text>
</comment>
<evidence type="ECO:0000313" key="1">
    <source>
        <dbReference type="EMBL" id="GJS53906.1"/>
    </source>
</evidence>
<reference evidence="1" key="1">
    <citation type="journal article" date="2022" name="Int. J. Mol. Sci.">
        <title>Draft Genome of Tanacetum Coccineum: Genomic Comparison of Closely Related Tanacetum-Family Plants.</title>
        <authorList>
            <person name="Yamashiro T."/>
            <person name="Shiraishi A."/>
            <person name="Nakayama K."/>
            <person name="Satake H."/>
        </authorList>
    </citation>
    <scope>NUCLEOTIDE SEQUENCE</scope>
</reference>